<dbReference type="Pfam" id="PF03808">
    <property type="entry name" value="Glyco_tran_WecG"/>
    <property type="match status" value="1"/>
</dbReference>
<reference evidence="3 4" key="1">
    <citation type="journal article" date="2007" name="PLoS Genet.">
        <title>Patterns and implications of gene gain and loss in the evolution of Prochlorococcus.</title>
        <authorList>
            <person name="Kettler G.C."/>
            <person name="Martiny A.C."/>
            <person name="Huang K."/>
            <person name="Zucker J."/>
            <person name="Coleman M.L."/>
            <person name="Rodrigue S."/>
            <person name="Chen F."/>
            <person name="Lapidus A."/>
            <person name="Ferriera S."/>
            <person name="Johnson J."/>
            <person name="Steglich C."/>
            <person name="Church G.M."/>
            <person name="Richardson P."/>
            <person name="Chisholm S.W."/>
        </authorList>
    </citation>
    <scope>NUCLEOTIDE SEQUENCE [LARGE SCALE GENOMIC DNA]</scope>
    <source>
        <strain evidence="3 4">MIT 9303</strain>
    </source>
</reference>
<evidence type="ECO:0000313" key="4">
    <source>
        <dbReference type="Proteomes" id="UP000002274"/>
    </source>
</evidence>
<keyword evidence="2 3" id="KW-0808">Transferase</keyword>
<dbReference type="EMBL" id="CP000554">
    <property type="protein sequence ID" value="ABM79223.1"/>
    <property type="molecule type" value="Genomic_DNA"/>
</dbReference>
<name>A2CCL3_PROM3</name>
<dbReference type="InterPro" id="IPR004629">
    <property type="entry name" value="WecG_TagA_CpsF"/>
</dbReference>
<dbReference type="PANTHER" id="PTHR34136:SF1">
    <property type="entry name" value="UDP-N-ACETYL-D-MANNOSAMINURONIC ACID TRANSFERASE"/>
    <property type="match status" value="1"/>
</dbReference>
<dbReference type="STRING" id="59922.P9303_24921"/>
<dbReference type="Proteomes" id="UP000002274">
    <property type="component" value="Chromosome"/>
</dbReference>
<dbReference type="NCBIfam" id="TIGR00696">
    <property type="entry name" value="wecG_tagA_cpsF"/>
    <property type="match status" value="1"/>
</dbReference>
<dbReference type="AlphaFoldDB" id="A2CCL3"/>
<protein>
    <submittedName>
        <fullName evidence="3">Glycosyl transferase WecB/TagA/CpsF family protein</fullName>
    </submittedName>
</protein>
<dbReference type="RefSeq" id="WP_011827071.1">
    <property type="nucleotide sequence ID" value="NC_008820.1"/>
</dbReference>
<accession>A2CCL3</accession>
<dbReference type="PANTHER" id="PTHR34136">
    <property type="match status" value="1"/>
</dbReference>
<gene>
    <name evidence="3" type="primary">rffM</name>
    <name evidence="3" type="ordered locus">P9303_24921</name>
</gene>
<evidence type="ECO:0000313" key="3">
    <source>
        <dbReference type="EMBL" id="ABM79223.1"/>
    </source>
</evidence>
<dbReference type="GO" id="GO:0016758">
    <property type="term" value="F:hexosyltransferase activity"/>
    <property type="evidence" value="ECO:0007669"/>
    <property type="project" value="TreeGrafter"/>
</dbReference>
<proteinExistence type="predicted"/>
<dbReference type="HOGENOM" id="CLU_063203_3_1_3"/>
<dbReference type="CDD" id="cd06533">
    <property type="entry name" value="Glyco_transf_WecG_TagA"/>
    <property type="match status" value="1"/>
</dbReference>
<dbReference type="BioCyc" id="PMAR59922:G1G80-2182-MONOMER"/>
<evidence type="ECO:0000256" key="2">
    <source>
        <dbReference type="ARBA" id="ARBA00022679"/>
    </source>
</evidence>
<evidence type="ECO:0000256" key="1">
    <source>
        <dbReference type="ARBA" id="ARBA00022676"/>
    </source>
</evidence>
<organism evidence="3 4">
    <name type="scientific">Prochlorococcus marinus (strain MIT 9303)</name>
    <dbReference type="NCBI Taxonomy" id="59922"/>
    <lineage>
        <taxon>Bacteria</taxon>
        <taxon>Bacillati</taxon>
        <taxon>Cyanobacteriota</taxon>
        <taxon>Cyanophyceae</taxon>
        <taxon>Synechococcales</taxon>
        <taxon>Prochlorococcaceae</taxon>
        <taxon>Prochlorococcus</taxon>
    </lineage>
</organism>
<keyword evidence="1" id="KW-0328">Glycosyltransferase</keyword>
<sequence length="247" mass="27619">MESTSTAPSDQYRRSVLGVPVDACRDVQAAAIGLHARGGGQIVTLNAEMTMAARENPRLGDAIAAADLVIPDGIGVVWALRRQGVVVPRSPGIELARSLLAYAEAHDWKVALVGATPQVMDRLRQLLKQDLPALRLVMSSHGYQPQDAWPDLEARLRVLHPDLVLVALGVPRQETWILRVRRECPGLWMGVGGSFDVWAGIKKRAPEWMCQLGLEWLYRLGQEPSRWNRILCLPTFVWEVWRRGKKR</sequence>
<dbReference type="CAZy" id="GT26">
    <property type="family name" value="Glycosyltransferase Family 26"/>
</dbReference>
<dbReference type="KEGG" id="pmf:P9303_24921"/>